<dbReference type="PANTHER" id="PTHR43802:SF1">
    <property type="entry name" value="IP11341P-RELATED"/>
    <property type="match status" value="1"/>
</dbReference>
<evidence type="ECO:0000313" key="3">
    <source>
        <dbReference type="Proteomes" id="UP000249065"/>
    </source>
</evidence>
<reference evidence="3" key="1">
    <citation type="submission" date="2018-06" db="EMBL/GenBank/DDBJ databases">
        <authorList>
            <person name="Khan S.A."/>
        </authorList>
    </citation>
    <scope>NUCLEOTIDE SEQUENCE [LARGE SCALE GENOMIC DNA]</scope>
    <source>
        <strain evidence="3">DB-1506</strain>
    </source>
</reference>
<dbReference type="Proteomes" id="UP000249065">
    <property type="component" value="Unassembled WGS sequence"/>
</dbReference>
<accession>A0A327M1G6</accession>
<dbReference type="Pfam" id="PF00378">
    <property type="entry name" value="ECH_1"/>
    <property type="match status" value="1"/>
</dbReference>
<name>A0A327M1G6_9PROT</name>
<evidence type="ECO:0000313" key="2">
    <source>
        <dbReference type="EMBL" id="RAI56145.1"/>
    </source>
</evidence>
<gene>
    <name evidence="2" type="ORF">DOO78_22615</name>
</gene>
<proteinExistence type="inferred from homology"/>
<dbReference type="SUPFAM" id="SSF52096">
    <property type="entry name" value="ClpP/crotonase"/>
    <property type="match status" value="1"/>
</dbReference>
<dbReference type="Gene3D" id="3.90.226.10">
    <property type="entry name" value="2-enoyl-CoA Hydratase, Chain A, domain 1"/>
    <property type="match status" value="1"/>
</dbReference>
<keyword evidence="2" id="KW-0413">Isomerase</keyword>
<dbReference type="EMBL" id="QLIX01000026">
    <property type="protein sequence ID" value="RAI56145.1"/>
    <property type="molecule type" value="Genomic_DNA"/>
</dbReference>
<evidence type="ECO:0000256" key="1">
    <source>
        <dbReference type="ARBA" id="ARBA00005254"/>
    </source>
</evidence>
<dbReference type="CDD" id="cd06558">
    <property type="entry name" value="crotonase-like"/>
    <property type="match status" value="1"/>
</dbReference>
<protein>
    <submittedName>
        <fullName evidence="2">Enoyl-CoA hydratase/isomerase family protein</fullName>
    </submittedName>
</protein>
<comment type="caution">
    <text evidence="2">The sequence shown here is derived from an EMBL/GenBank/DDBJ whole genome shotgun (WGS) entry which is preliminary data.</text>
</comment>
<comment type="similarity">
    <text evidence="1">Belongs to the enoyl-CoA hydratase/isomerase family.</text>
</comment>
<dbReference type="OrthoDB" id="9775794at2"/>
<sequence length="218" mass="22743">MPLLSEMRGPVRLLRLNRPEKRNALSMALCAALVAALRQAEADPAVAALVIAGEGPGFCAGGDLEERRALAADDAAWQARAALADALLAAPRACARPVVAAVHGRVVGMGASLMLGCDMVVAAEDLRITWPEARHGIWPTLVGPQLLRHLGPKLGFEMLATGREVPAAEALALRLVNRVVPGAALIETACALALAAAQYPPAMLRGLKAWIDAPGLRP</sequence>
<dbReference type="GO" id="GO:0016853">
    <property type="term" value="F:isomerase activity"/>
    <property type="evidence" value="ECO:0007669"/>
    <property type="project" value="UniProtKB-KW"/>
</dbReference>
<dbReference type="InterPro" id="IPR001753">
    <property type="entry name" value="Enoyl-CoA_hydra/iso"/>
</dbReference>
<dbReference type="PANTHER" id="PTHR43802">
    <property type="entry name" value="ENOYL-COA HYDRATASE"/>
    <property type="match status" value="1"/>
</dbReference>
<dbReference type="AlphaFoldDB" id="A0A327M1G6"/>
<organism evidence="2 3">
    <name type="scientific">Roseicella frigidaeris</name>
    <dbReference type="NCBI Taxonomy" id="2230885"/>
    <lineage>
        <taxon>Bacteria</taxon>
        <taxon>Pseudomonadati</taxon>
        <taxon>Pseudomonadota</taxon>
        <taxon>Alphaproteobacteria</taxon>
        <taxon>Acetobacterales</taxon>
        <taxon>Roseomonadaceae</taxon>
        <taxon>Roseicella</taxon>
    </lineage>
</organism>
<dbReference type="InterPro" id="IPR029045">
    <property type="entry name" value="ClpP/crotonase-like_dom_sf"/>
</dbReference>
<keyword evidence="3" id="KW-1185">Reference proteome</keyword>